<name>A0ABW4KTC2_9BURK</name>
<dbReference type="InterPro" id="IPR001509">
    <property type="entry name" value="Epimerase_deHydtase"/>
</dbReference>
<reference evidence="3" key="1">
    <citation type="journal article" date="2019" name="Int. J. Syst. Evol. Microbiol.">
        <title>The Global Catalogue of Microorganisms (GCM) 10K type strain sequencing project: providing services to taxonomists for standard genome sequencing and annotation.</title>
        <authorList>
            <consortium name="The Broad Institute Genomics Platform"/>
            <consortium name="The Broad Institute Genome Sequencing Center for Infectious Disease"/>
            <person name="Wu L."/>
            <person name="Ma J."/>
        </authorList>
    </citation>
    <scope>NUCLEOTIDE SEQUENCE [LARGE SCALE GENOMIC DNA]</scope>
    <source>
        <strain evidence="3">LMG 29247</strain>
    </source>
</reference>
<dbReference type="PANTHER" id="PTHR48079">
    <property type="entry name" value="PROTEIN YEEZ"/>
    <property type="match status" value="1"/>
</dbReference>
<evidence type="ECO:0000259" key="1">
    <source>
        <dbReference type="Pfam" id="PF01370"/>
    </source>
</evidence>
<evidence type="ECO:0000313" key="2">
    <source>
        <dbReference type="EMBL" id="MFD1710626.1"/>
    </source>
</evidence>
<organism evidence="2 3">
    <name type="scientific">Ottowia flava</name>
    <dbReference type="NCBI Taxonomy" id="2675430"/>
    <lineage>
        <taxon>Bacteria</taxon>
        <taxon>Pseudomonadati</taxon>
        <taxon>Pseudomonadota</taxon>
        <taxon>Betaproteobacteria</taxon>
        <taxon>Burkholderiales</taxon>
        <taxon>Comamonadaceae</taxon>
        <taxon>Ottowia</taxon>
    </lineage>
</organism>
<comment type="caution">
    <text evidence="2">The sequence shown here is derived from an EMBL/GenBank/DDBJ whole genome shotgun (WGS) entry which is preliminary data.</text>
</comment>
<accession>A0ABW4KTC2</accession>
<gene>
    <name evidence="2" type="ORF">ACFSF0_08415</name>
</gene>
<sequence>MNIYPANFPDTSPSLTPDGPVLVLGATGSFGGAVTQALLARGVPVRALHRDPATARARAPASPPTPEWVRGDAMDAASVRAAAQGARCIVHAVNPPGYRRWGELVLPMVEASIAAAEACGARILLPGNVYNFGPDAGSDLAEQGPQHPVTRKGQVRVALEARLQAAAAEQGVPSLVLRAGDFFGPNPGSHWFAQGMVRPGQALRRVVLPGAPGVGHQWAYLPDLAETAVQLMARADALAPFEAFHFHGHWDADGQQMAQAIRRVAGQPDLPLRRLPWWALRLAAPVVPLLRELIEMRYLWRQPLRLRGDKLIALLGAEPHTPLDEAVRRSLVGLGCLSRAPA</sequence>
<dbReference type="Pfam" id="PF01370">
    <property type="entry name" value="Epimerase"/>
    <property type="match status" value="1"/>
</dbReference>
<dbReference type="Proteomes" id="UP001597304">
    <property type="component" value="Unassembled WGS sequence"/>
</dbReference>
<dbReference type="SUPFAM" id="SSF51735">
    <property type="entry name" value="NAD(P)-binding Rossmann-fold domains"/>
    <property type="match status" value="1"/>
</dbReference>
<dbReference type="RefSeq" id="WP_147914894.1">
    <property type="nucleotide sequence ID" value="NZ_JBHUEJ010000017.1"/>
</dbReference>
<dbReference type="InterPro" id="IPR051783">
    <property type="entry name" value="NAD(P)-dependent_oxidoreduct"/>
</dbReference>
<dbReference type="InterPro" id="IPR036291">
    <property type="entry name" value="NAD(P)-bd_dom_sf"/>
</dbReference>
<evidence type="ECO:0000313" key="3">
    <source>
        <dbReference type="Proteomes" id="UP001597304"/>
    </source>
</evidence>
<dbReference type="Gene3D" id="3.40.50.720">
    <property type="entry name" value="NAD(P)-binding Rossmann-like Domain"/>
    <property type="match status" value="1"/>
</dbReference>
<protein>
    <submittedName>
        <fullName evidence="2">NAD-dependent epimerase/dehydratase family protein</fullName>
    </submittedName>
</protein>
<keyword evidence="3" id="KW-1185">Reference proteome</keyword>
<dbReference type="PANTHER" id="PTHR48079:SF6">
    <property type="entry name" value="NAD(P)-BINDING DOMAIN-CONTAINING PROTEIN-RELATED"/>
    <property type="match status" value="1"/>
</dbReference>
<feature type="domain" description="NAD-dependent epimerase/dehydratase" evidence="1">
    <location>
        <begin position="21"/>
        <end position="240"/>
    </location>
</feature>
<dbReference type="EMBL" id="JBHUEJ010000017">
    <property type="protein sequence ID" value="MFD1710626.1"/>
    <property type="molecule type" value="Genomic_DNA"/>
</dbReference>
<proteinExistence type="predicted"/>